<proteinExistence type="inferred from homology"/>
<gene>
    <name evidence="8" type="ORF">FNV43_RR24038</name>
</gene>
<evidence type="ECO:0000313" key="9">
    <source>
        <dbReference type="Proteomes" id="UP000796880"/>
    </source>
</evidence>
<evidence type="ECO:0000313" key="8">
    <source>
        <dbReference type="EMBL" id="KAF3432936.1"/>
    </source>
</evidence>
<evidence type="ECO:0000256" key="2">
    <source>
        <dbReference type="ARBA" id="ARBA00009324"/>
    </source>
</evidence>
<keyword evidence="6" id="KW-0812">Transmembrane</keyword>
<accession>A0A8K0DM25</accession>
<dbReference type="GO" id="GO:0016123">
    <property type="term" value="P:xanthophyll biosynthetic process"/>
    <property type="evidence" value="ECO:0007669"/>
    <property type="project" value="TreeGrafter"/>
</dbReference>
<dbReference type="Proteomes" id="UP000796880">
    <property type="component" value="Unassembled WGS sequence"/>
</dbReference>
<dbReference type="PANTHER" id="PTHR31899:SF9">
    <property type="entry name" value="BETA-CAROTENE 3-HYDROXYLASE 1, CHLOROPLASTIC"/>
    <property type="match status" value="1"/>
</dbReference>
<feature type="transmembrane region" description="Helical" evidence="6">
    <location>
        <begin position="100"/>
        <end position="123"/>
    </location>
</feature>
<dbReference type="Pfam" id="PF04116">
    <property type="entry name" value="FA_hydroxylase"/>
    <property type="match status" value="1"/>
</dbReference>
<dbReference type="GO" id="GO:0005506">
    <property type="term" value="F:iron ion binding"/>
    <property type="evidence" value="ECO:0007669"/>
    <property type="project" value="InterPro"/>
</dbReference>
<evidence type="ECO:0000256" key="6">
    <source>
        <dbReference type="SAM" id="Phobius"/>
    </source>
</evidence>
<organism evidence="8 9">
    <name type="scientific">Rhamnella rubrinervis</name>
    <dbReference type="NCBI Taxonomy" id="2594499"/>
    <lineage>
        <taxon>Eukaryota</taxon>
        <taxon>Viridiplantae</taxon>
        <taxon>Streptophyta</taxon>
        <taxon>Embryophyta</taxon>
        <taxon>Tracheophyta</taxon>
        <taxon>Spermatophyta</taxon>
        <taxon>Magnoliopsida</taxon>
        <taxon>eudicotyledons</taxon>
        <taxon>Gunneridae</taxon>
        <taxon>Pentapetalae</taxon>
        <taxon>rosids</taxon>
        <taxon>fabids</taxon>
        <taxon>Rosales</taxon>
        <taxon>Rhamnaceae</taxon>
        <taxon>rhamnoid group</taxon>
        <taxon>Rhamneae</taxon>
        <taxon>Rhamnella</taxon>
    </lineage>
</organism>
<dbReference type="InterPro" id="IPR006694">
    <property type="entry name" value="Fatty_acid_hydroxylase"/>
</dbReference>
<feature type="domain" description="Fatty acid hydroxylase" evidence="7">
    <location>
        <begin position="149"/>
        <end position="277"/>
    </location>
</feature>
<keyword evidence="3" id="KW-0125">Carotenoid biosynthesis</keyword>
<dbReference type="EC" id="1.14.15.24" evidence="5"/>
<reference evidence="8" key="1">
    <citation type="submission" date="2020-03" db="EMBL/GenBank/DDBJ databases">
        <title>A high-quality chromosome-level genome assembly of a woody plant with both climbing and erect habits, Rhamnella rubrinervis.</title>
        <authorList>
            <person name="Lu Z."/>
            <person name="Yang Y."/>
            <person name="Zhu X."/>
            <person name="Sun Y."/>
        </authorList>
    </citation>
    <scope>NUCLEOTIDE SEQUENCE</scope>
    <source>
        <strain evidence="8">BYM</strain>
        <tissue evidence="8">Leaf</tissue>
    </source>
</reference>
<dbReference type="InterPro" id="IPR045019">
    <property type="entry name" value="BETA-OHASE-like"/>
</dbReference>
<keyword evidence="9" id="KW-1185">Reference proteome</keyword>
<name>A0A8K0DM25_9ROSA</name>
<protein>
    <recommendedName>
        <fullName evidence="5">beta-carotene 3-hydroxylase</fullName>
        <ecNumber evidence="5">1.14.15.24</ecNumber>
    </recommendedName>
</protein>
<comment type="subcellular location">
    <subcellularLocation>
        <location evidence="1">Plastid</location>
        <location evidence="1">Chloroplast membrane</location>
        <topology evidence="1">Multi-pass membrane protein</topology>
    </subcellularLocation>
</comment>
<dbReference type="OrthoDB" id="9990796at2759"/>
<sequence length="303" mass="34090">MAAGLSAAITPKPFRLIQSTYVLPKSTCKSLFPPSNLRLHKTNIYRARRKICFTVCVVMEDQKQSTQMENSIEKVPDSVDSQISSLRVAEKLARKRSERFTYLVAAVMSSFGITSMAAMAVYYRFYWQLEGGEVPLSEMFGTFSLSVGAAVGMEFWARWAHRALWHASLWHMHESHHRPREGPFELNDVFAITNAVPAIALLSYGFFHKGLVPGLCFGAGLGITVFGMAYMFVHDGLVHKRFPVGPIANVPYFRRVAAAHQLHHSDKFNGVPYGLFLGPKELEEVGGLEELEKEIKKRVKSYK</sequence>
<evidence type="ECO:0000259" key="7">
    <source>
        <dbReference type="Pfam" id="PF04116"/>
    </source>
</evidence>
<dbReference type="GO" id="GO:0016119">
    <property type="term" value="P:carotene metabolic process"/>
    <property type="evidence" value="ECO:0007669"/>
    <property type="project" value="TreeGrafter"/>
</dbReference>
<comment type="caution">
    <text evidence="8">The sequence shown here is derived from an EMBL/GenBank/DDBJ whole genome shotgun (WGS) entry which is preliminary data.</text>
</comment>
<evidence type="ECO:0000256" key="1">
    <source>
        <dbReference type="ARBA" id="ARBA00004508"/>
    </source>
</evidence>
<evidence type="ECO:0000256" key="3">
    <source>
        <dbReference type="ARBA" id="ARBA00022746"/>
    </source>
</evidence>
<dbReference type="PANTHER" id="PTHR31899">
    <property type="entry name" value="BETA-CAROTENE 3-HYDROXYLASE 1, CHLOROPLASTIC"/>
    <property type="match status" value="1"/>
</dbReference>
<dbReference type="GO" id="GO:0010291">
    <property type="term" value="F:beta-carotene 3-hydroxylase activity"/>
    <property type="evidence" value="ECO:0007669"/>
    <property type="project" value="UniProtKB-EC"/>
</dbReference>
<keyword evidence="6" id="KW-1133">Transmembrane helix</keyword>
<evidence type="ECO:0000256" key="5">
    <source>
        <dbReference type="ARBA" id="ARBA00026097"/>
    </source>
</evidence>
<keyword evidence="6" id="KW-0472">Membrane</keyword>
<evidence type="ECO:0000256" key="4">
    <source>
        <dbReference type="ARBA" id="ARBA00023002"/>
    </source>
</evidence>
<dbReference type="AlphaFoldDB" id="A0A8K0DM25"/>
<feature type="transmembrane region" description="Helical" evidence="6">
    <location>
        <begin position="212"/>
        <end position="233"/>
    </location>
</feature>
<dbReference type="EMBL" id="VOIH02000011">
    <property type="protein sequence ID" value="KAF3432936.1"/>
    <property type="molecule type" value="Genomic_DNA"/>
</dbReference>
<keyword evidence="4" id="KW-0560">Oxidoreductase</keyword>
<comment type="similarity">
    <text evidence="2">Belongs to the sterol desaturase family.</text>
</comment>
<dbReference type="GO" id="GO:0031969">
    <property type="term" value="C:chloroplast membrane"/>
    <property type="evidence" value="ECO:0007669"/>
    <property type="project" value="UniProtKB-SubCell"/>
</dbReference>